<dbReference type="HAMAP" id="MF_00409">
    <property type="entry name" value="LpxK"/>
    <property type="match status" value="1"/>
</dbReference>
<name>A0A6L9EAS0_9FLAO</name>
<evidence type="ECO:0000256" key="7">
    <source>
        <dbReference type="ARBA" id="ARBA00022679"/>
    </source>
</evidence>
<keyword evidence="14" id="KW-1133">Transmembrane helix</keyword>
<organism evidence="15 16">
    <name type="scientific">Poritiphilus flavus</name>
    <dbReference type="NCBI Taxonomy" id="2697053"/>
    <lineage>
        <taxon>Bacteria</taxon>
        <taxon>Pseudomonadati</taxon>
        <taxon>Bacteroidota</taxon>
        <taxon>Flavobacteriia</taxon>
        <taxon>Flavobacteriales</taxon>
        <taxon>Flavobacteriaceae</taxon>
        <taxon>Poritiphilus</taxon>
    </lineage>
</organism>
<comment type="function">
    <text evidence="1 13">Transfers the gamma-phosphate of ATP to the 4'-position of a tetraacyldisaccharide 1-phosphate intermediate (termed DS-1-P) to form tetraacyldisaccharide 1,4'-bis-phosphate (lipid IVA).</text>
</comment>
<dbReference type="GO" id="GO:0005524">
    <property type="term" value="F:ATP binding"/>
    <property type="evidence" value="ECO:0007669"/>
    <property type="project" value="UniProtKB-UniRule"/>
</dbReference>
<evidence type="ECO:0000256" key="2">
    <source>
        <dbReference type="ARBA" id="ARBA00004870"/>
    </source>
</evidence>
<evidence type="ECO:0000313" key="15">
    <source>
        <dbReference type="EMBL" id="NAS11743.1"/>
    </source>
</evidence>
<dbReference type="InterPro" id="IPR003758">
    <property type="entry name" value="LpxK"/>
</dbReference>
<keyword evidence="14" id="KW-0812">Transmembrane</keyword>
<evidence type="ECO:0000256" key="11">
    <source>
        <dbReference type="ARBA" id="ARBA00023098"/>
    </source>
</evidence>
<dbReference type="NCBIfam" id="TIGR00682">
    <property type="entry name" value="lpxK"/>
    <property type="match status" value="1"/>
</dbReference>
<dbReference type="AlphaFoldDB" id="A0A6L9EAS0"/>
<evidence type="ECO:0000256" key="10">
    <source>
        <dbReference type="ARBA" id="ARBA00022840"/>
    </source>
</evidence>
<dbReference type="SUPFAM" id="SSF52540">
    <property type="entry name" value="P-loop containing nucleoside triphosphate hydrolases"/>
    <property type="match status" value="1"/>
</dbReference>
<evidence type="ECO:0000256" key="13">
    <source>
        <dbReference type="HAMAP-Rule" id="MF_00409"/>
    </source>
</evidence>
<dbReference type="Pfam" id="PF02606">
    <property type="entry name" value="LpxK"/>
    <property type="match status" value="1"/>
</dbReference>
<dbReference type="GO" id="GO:0009245">
    <property type="term" value="P:lipid A biosynthetic process"/>
    <property type="evidence" value="ECO:0007669"/>
    <property type="project" value="UniProtKB-UniRule"/>
</dbReference>
<protein>
    <recommendedName>
        <fullName evidence="4 13">Tetraacyldisaccharide 4'-kinase</fullName>
        <ecNumber evidence="3 13">2.7.1.130</ecNumber>
    </recommendedName>
    <alternativeName>
        <fullName evidence="12 13">Lipid A 4'-kinase</fullName>
    </alternativeName>
</protein>
<evidence type="ECO:0000256" key="12">
    <source>
        <dbReference type="ARBA" id="ARBA00029757"/>
    </source>
</evidence>
<evidence type="ECO:0000256" key="8">
    <source>
        <dbReference type="ARBA" id="ARBA00022741"/>
    </source>
</evidence>
<comment type="catalytic activity">
    <reaction evidence="13">
        <text>a lipid A disaccharide + ATP = a lipid IVA + ADP + H(+)</text>
        <dbReference type="Rhea" id="RHEA:67840"/>
        <dbReference type="ChEBI" id="CHEBI:15378"/>
        <dbReference type="ChEBI" id="CHEBI:30616"/>
        <dbReference type="ChEBI" id="CHEBI:176343"/>
        <dbReference type="ChEBI" id="CHEBI:176425"/>
        <dbReference type="ChEBI" id="CHEBI:456216"/>
        <dbReference type="EC" id="2.7.1.130"/>
    </reaction>
</comment>
<comment type="caution">
    <text evidence="15">The sequence shown here is derived from an EMBL/GenBank/DDBJ whole genome shotgun (WGS) entry which is preliminary data.</text>
</comment>
<feature type="transmembrane region" description="Helical" evidence="14">
    <location>
        <begin position="7"/>
        <end position="26"/>
    </location>
</feature>
<dbReference type="RefSeq" id="WP_161434793.1">
    <property type="nucleotide sequence ID" value="NZ_WXYO01000003.1"/>
</dbReference>
<keyword evidence="8 13" id="KW-0547">Nucleotide-binding</keyword>
<evidence type="ECO:0000256" key="6">
    <source>
        <dbReference type="ARBA" id="ARBA00022556"/>
    </source>
</evidence>
<proteinExistence type="inferred from homology"/>
<keyword evidence="6 13" id="KW-0441">Lipid A biosynthesis</keyword>
<dbReference type="PANTHER" id="PTHR42724:SF1">
    <property type="entry name" value="TETRAACYLDISACCHARIDE 4'-KINASE, MITOCHONDRIAL-RELATED"/>
    <property type="match status" value="1"/>
</dbReference>
<keyword evidence="14" id="KW-0472">Membrane</keyword>
<evidence type="ECO:0000256" key="9">
    <source>
        <dbReference type="ARBA" id="ARBA00022777"/>
    </source>
</evidence>
<evidence type="ECO:0000313" key="16">
    <source>
        <dbReference type="Proteomes" id="UP000475249"/>
    </source>
</evidence>
<dbReference type="EC" id="2.7.1.130" evidence="3 13"/>
<evidence type="ECO:0000256" key="1">
    <source>
        <dbReference type="ARBA" id="ARBA00002274"/>
    </source>
</evidence>
<dbReference type="PANTHER" id="PTHR42724">
    <property type="entry name" value="TETRAACYLDISACCHARIDE 4'-KINASE"/>
    <property type="match status" value="1"/>
</dbReference>
<comment type="similarity">
    <text evidence="13">Belongs to the LpxK family.</text>
</comment>
<keyword evidence="10 13" id="KW-0067">ATP-binding</keyword>
<dbReference type="GO" id="GO:0009244">
    <property type="term" value="P:lipopolysaccharide core region biosynthetic process"/>
    <property type="evidence" value="ECO:0007669"/>
    <property type="project" value="TreeGrafter"/>
</dbReference>
<dbReference type="EMBL" id="WXYO01000003">
    <property type="protein sequence ID" value="NAS11743.1"/>
    <property type="molecule type" value="Genomic_DNA"/>
</dbReference>
<sequence length="330" mass="37477">MQLLRKIAFPFSLVYALIVLIRNFLYDIKVFPSSTFDTRTICVGNLSVGGTGKTPMIELLIDLLSPKYKIAVLSRGYRRKSKGFVLANPNSTAEEIGDEPLQLARKFQDVNVAVDADRRSGIRKLERQIGPDVILLDDAFQHRKVQPDSSILLTAYDELYTRDWYLPTGNLRDSKNQAKRADLIIVTKCPENLSEQQLKKIAEEIDPQPEQQLLFCSLAYADSLKGYQEGVRLEELNGTKFSLVTGIARPEPLVTFLRSKGLDFEHLGYPDHHFFTAAEIQNLADKSHIITTEKDYMRLEGQLDNASYLSVRHRFLKDGEQSLLKRLTAL</sequence>
<evidence type="ECO:0000256" key="4">
    <source>
        <dbReference type="ARBA" id="ARBA00016436"/>
    </source>
</evidence>
<keyword evidence="9 13" id="KW-0418">Kinase</keyword>
<dbReference type="UniPathway" id="UPA00359">
    <property type="reaction ID" value="UER00482"/>
</dbReference>
<feature type="binding site" evidence="13">
    <location>
        <begin position="47"/>
        <end position="54"/>
    </location>
    <ligand>
        <name>ATP</name>
        <dbReference type="ChEBI" id="CHEBI:30616"/>
    </ligand>
</feature>
<comment type="pathway">
    <text evidence="2 13">Glycolipid biosynthesis; lipid IV(A) biosynthesis; lipid IV(A) from (3R)-3-hydroxytetradecanoyl-[acyl-carrier-protein] and UDP-N-acetyl-alpha-D-glucosamine: step 6/6.</text>
</comment>
<keyword evidence="16" id="KW-1185">Reference proteome</keyword>
<evidence type="ECO:0000256" key="14">
    <source>
        <dbReference type="SAM" id="Phobius"/>
    </source>
</evidence>
<evidence type="ECO:0000256" key="5">
    <source>
        <dbReference type="ARBA" id="ARBA00022516"/>
    </source>
</evidence>
<dbReference type="GO" id="GO:0009029">
    <property type="term" value="F:lipid-A 4'-kinase activity"/>
    <property type="evidence" value="ECO:0007669"/>
    <property type="project" value="UniProtKB-UniRule"/>
</dbReference>
<gene>
    <name evidence="13 15" type="primary">lpxK</name>
    <name evidence="15" type="ORF">GTQ38_06995</name>
</gene>
<evidence type="ECO:0000256" key="3">
    <source>
        <dbReference type="ARBA" id="ARBA00012071"/>
    </source>
</evidence>
<accession>A0A6L9EAS0</accession>
<dbReference type="InterPro" id="IPR027417">
    <property type="entry name" value="P-loop_NTPase"/>
</dbReference>
<keyword evidence="11 13" id="KW-0443">Lipid metabolism</keyword>
<dbReference type="GO" id="GO:0005886">
    <property type="term" value="C:plasma membrane"/>
    <property type="evidence" value="ECO:0007669"/>
    <property type="project" value="TreeGrafter"/>
</dbReference>
<dbReference type="Proteomes" id="UP000475249">
    <property type="component" value="Unassembled WGS sequence"/>
</dbReference>
<keyword evidence="5 13" id="KW-0444">Lipid biosynthesis</keyword>
<keyword evidence="7 13" id="KW-0808">Transferase</keyword>
<reference evidence="15 16" key="1">
    <citation type="submission" date="2020-01" db="EMBL/GenBank/DDBJ databases">
        <title>Bacteria diversity of Porities sp.</title>
        <authorList>
            <person name="Wang G."/>
        </authorList>
    </citation>
    <scope>NUCLEOTIDE SEQUENCE [LARGE SCALE GENOMIC DNA]</scope>
    <source>
        <strain evidence="15 16">R33</strain>
    </source>
</reference>